<feature type="region of interest" description="Disordered" evidence="1">
    <location>
        <begin position="1"/>
        <end position="29"/>
    </location>
</feature>
<evidence type="ECO:0000313" key="2">
    <source>
        <dbReference type="EMBL" id="TNN25754.1"/>
    </source>
</evidence>
<evidence type="ECO:0000313" key="3">
    <source>
        <dbReference type="Proteomes" id="UP000314294"/>
    </source>
</evidence>
<dbReference type="AlphaFoldDB" id="A0A4Z2EB38"/>
<sequence>MNNQDTLGRPWETMGDPGETLGDPGETLRTGRYRRRDFTHQIYHVHRALGFSYHRVLDAFALKNEKFVNRAGKRRSDTGIFFQSVTKHI</sequence>
<dbReference type="EMBL" id="SRLO01011756">
    <property type="protein sequence ID" value="TNN25754.1"/>
    <property type="molecule type" value="Genomic_DNA"/>
</dbReference>
<organism evidence="2 3">
    <name type="scientific">Liparis tanakae</name>
    <name type="common">Tanaka's snailfish</name>
    <dbReference type="NCBI Taxonomy" id="230148"/>
    <lineage>
        <taxon>Eukaryota</taxon>
        <taxon>Metazoa</taxon>
        <taxon>Chordata</taxon>
        <taxon>Craniata</taxon>
        <taxon>Vertebrata</taxon>
        <taxon>Euteleostomi</taxon>
        <taxon>Actinopterygii</taxon>
        <taxon>Neopterygii</taxon>
        <taxon>Teleostei</taxon>
        <taxon>Neoteleostei</taxon>
        <taxon>Acanthomorphata</taxon>
        <taxon>Eupercaria</taxon>
        <taxon>Perciformes</taxon>
        <taxon>Cottioidei</taxon>
        <taxon>Cottales</taxon>
        <taxon>Liparidae</taxon>
        <taxon>Liparis</taxon>
    </lineage>
</organism>
<keyword evidence="3" id="KW-1185">Reference proteome</keyword>
<dbReference type="Proteomes" id="UP000314294">
    <property type="component" value="Unassembled WGS sequence"/>
</dbReference>
<proteinExistence type="predicted"/>
<gene>
    <name evidence="2" type="ORF">EYF80_064114</name>
</gene>
<reference evidence="2 3" key="1">
    <citation type="submission" date="2019-03" db="EMBL/GenBank/DDBJ databases">
        <title>First draft genome of Liparis tanakae, snailfish: a comprehensive survey of snailfish specific genes.</title>
        <authorList>
            <person name="Kim W."/>
            <person name="Song I."/>
            <person name="Jeong J.-H."/>
            <person name="Kim D."/>
            <person name="Kim S."/>
            <person name="Ryu S."/>
            <person name="Song J.Y."/>
            <person name="Lee S.K."/>
        </authorList>
    </citation>
    <scope>NUCLEOTIDE SEQUENCE [LARGE SCALE GENOMIC DNA]</scope>
    <source>
        <tissue evidence="2">Muscle</tissue>
    </source>
</reference>
<protein>
    <submittedName>
        <fullName evidence="2">Uncharacterized protein</fullName>
    </submittedName>
</protein>
<comment type="caution">
    <text evidence="2">The sequence shown here is derived from an EMBL/GenBank/DDBJ whole genome shotgun (WGS) entry which is preliminary data.</text>
</comment>
<evidence type="ECO:0000256" key="1">
    <source>
        <dbReference type="SAM" id="MobiDB-lite"/>
    </source>
</evidence>
<name>A0A4Z2EB38_9TELE</name>
<accession>A0A4Z2EB38</accession>